<keyword evidence="2" id="KW-1185">Reference proteome</keyword>
<proteinExistence type="predicted"/>
<reference evidence="2" key="1">
    <citation type="journal article" date="2019" name="Int. J. Syst. Evol. Microbiol.">
        <title>The Global Catalogue of Microorganisms (GCM) 10K type strain sequencing project: providing services to taxonomists for standard genome sequencing and annotation.</title>
        <authorList>
            <consortium name="The Broad Institute Genomics Platform"/>
            <consortium name="The Broad Institute Genome Sequencing Center for Infectious Disease"/>
            <person name="Wu L."/>
            <person name="Ma J."/>
        </authorList>
    </citation>
    <scope>NUCLEOTIDE SEQUENCE [LARGE SCALE GENOMIC DNA]</scope>
    <source>
        <strain evidence="2">CCUG 53903</strain>
    </source>
</reference>
<dbReference type="InterPro" id="IPR036374">
    <property type="entry name" value="OxRdtase_Mopterin-bd_sf"/>
</dbReference>
<dbReference type="Gene3D" id="3.90.420.10">
    <property type="entry name" value="Oxidoreductase, molybdopterin-binding domain"/>
    <property type="match status" value="1"/>
</dbReference>
<name>A0ABW1CRR5_9ACTN</name>
<dbReference type="Proteomes" id="UP001596058">
    <property type="component" value="Unassembled WGS sequence"/>
</dbReference>
<comment type="caution">
    <text evidence="1">The sequence shown here is derived from an EMBL/GenBank/DDBJ whole genome shotgun (WGS) entry which is preliminary data.</text>
</comment>
<evidence type="ECO:0000313" key="2">
    <source>
        <dbReference type="Proteomes" id="UP001596058"/>
    </source>
</evidence>
<sequence>MLVQPTSTDLPTDGQVALSGEVRVPTWLSVATLRSMPQRETTVSFECRTSEPRRHYFTGPLLIDVLQAAEPLFHPDERKDRLRFLIAVLGGDGHRAVLSWGEIDPEFGNTAALLAVSMDCRALDEQGPHLVMPGDRCGARHISRVTDIKVHADDRLWS</sequence>
<dbReference type="RefSeq" id="WP_379516858.1">
    <property type="nucleotide sequence ID" value="NZ_JBHSPA010000029.1"/>
</dbReference>
<dbReference type="EMBL" id="JBHSPA010000029">
    <property type="protein sequence ID" value="MFC5827350.1"/>
    <property type="molecule type" value="Genomic_DNA"/>
</dbReference>
<accession>A0ABW1CRR5</accession>
<evidence type="ECO:0008006" key="3">
    <source>
        <dbReference type="Google" id="ProtNLM"/>
    </source>
</evidence>
<protein>
    <recommendedName>
        <fullName evidence="3">Oxidoreductase molybdopterin-binding domain-containing protein</fullName>
    </recommendedName>
</protein>
<dbReference type="SUPFAM" id="SSF56524">
    <property type="entry name" value="Oxidoreductase molybdopterin-binding domain"/>
    <property type="match status" value="1"/>
</dbReference>
<gene>
    <name evidence="1" type="ORF">ACFPZ3_26095</name>
</gene>
<evidence type="ECO:0000313" key="1">
    <source>
        <dbReference type="EMBL" id="MFC5827350.1"/>
    </source>
</evidence>
<organism evidence="1 2">
    <name type="scientific">Nonomuraea insulae</name>
    <dbReference type="NCBI Taxonomy" id="1616787"/>
    <lineage>
        <taxon>Bacteria</taxon>
        <taxon>Bacillati</taxon>
        <taxon>Actinomycetota</taxon>
        <taxon>Actinomycetes</taxon>
        <taxon>Streptosporangiales</taxon>
        <taxon>Streptosporangiaceae</taxon>
        <taxon>Nonomuraea</taxon>
    </lineage>
</organism>